<dbReference type="PROSITE" id="PS50240">
    <property type="entry name" value="TRYPSIN_DOM"/>
    <property type="match status" value="1"/>
</dbReference>
<reference evidence="5" key="1">
    <citation type="submission" date="2022-01" db="UniProtKB">
        <authorList>
            <consortium name="EnsemblMetazoa"/>
        </authorList>
    </citation>
    <scope>IDENTIFICATION</scope>
</reference>
<keyword evidence="1" id="KW-1015">Disulfide bond</keyword>
<evidence type="ECO:0000313" key="6">
    <source>
        <dbReference type="Proteomes" id="UP000494040"/>
    </source>
</evidence>
<name>A0A8I6TKT9_CIMLE</name>
<dbReference type="KEGG" id="clec:112127607"/>
<dbReference type="OrthoDB" id="7258147at2759"/>
<feature type="domain" description="Peptidase S1" evidence="4">
    <location>
        <begin position="39"/>
        <end position="300"/>
    </location>
</feature>
<organism evidence="5 6">
    <name type="scientific">Cimex lectularius</name>
    <name type="common">Bed bug</name>
    <name type="synonym">Acanthia lectularia</name>
    <dbReference type="NCBI Taxonomy" id="79782"/>
    <lineage>
        <taxon>Eukaryota</taxon>
        <taxon>Metazoa</taxon>
        <taxon>Ecdysozoa</taxon>
        <taxon>Arthropoda</taxon>
        <taxon>Hexapoda</taxon>
        <taxon>Insecta</taxon>
        <taxon>Pterygota</taxon>
        <taxon>Neoptera</taxon>
        <taxon>Paraneoptera</taxon>
        <taxon>Hemiptera</taxon>
        <taxon>Heteroptera</taxon>
        <taxon>Panheteroptera</taxon>
        <taxon>Cimicomorpha</taxon>
        <taxon>Cimicidae</taxon>
        <taxon>Cimex</taxon>
    </lineage>
</organism>
<feature type="signal peptide" evidence="3">
    <location>
        <begin position="1"/>
        <end position="16"/>
    </location>
</feature>
<protein>
    <recommendedName>
        <fullName evidence="4">Peptidase S1 domain-containing protein</fullName>
    </recommendedName>
</protein>
<dbReference type="PANTHER" id="PTHR24250:SF27">
    <property type="entry name" value="ELASTASE 2 LIKE"/>
    <property type="match status" value="1"/>
</dbReference>
<dbReference type="InterPro" id="IPR001254">
    <property type="entry name" value="Trypsin_dom"/>
</dbReference>
<evidence type="ECO:0000256" key="2">
    <source>
        <dbReference type="SAM" id="Phobius"/>
    </source>
</evidence>
<accession>A0A8I6TKT9</accession>
<dbReference type="AlphaFoldDB" id="A0A8I6TKT9"/>
<dbReference type="InterPro" id="IPR043504">
    <property type="entry name" value="Peptidase_S1_PA_chymotrypsin"/>
</dbReference>
<feature type="transmembrane region" description="Helical" evidence="2">
    <location>
        <begin position="302"/>
        <end position="321"/>
    </location>
</feature>
<keyword evidence="2" id="KW-0472">Membrane</keyword>
<dbReference type="Proteomes" id="UP000494040">
    <property type="component" value="Unassembled WGS sequence"/>
</dbReference>
<feature type="chain" id="PRO_5035202526" description="Peptidase S1 domain-containing protein" evidence="3">
    <location>
        <begin position="17"/>
        <end position="325"/>
    </location>
</feature>
<proteinExistence type="predicted"/>
<keyword evidence="3" id="KW-0732">Signal</keyword>
<evidence type="ECO:0000256" key="3">
    <source>
        <dbReference type="SAM" id="SignalP"/>
    </source>
</evidence>
<keyword evidence="2" id="KW-0812">Transmembrane</keyword>
<dbReference type="PANTHER" id="PTHR24250">
    <property type="entry name" value="CHYMOTRYPSIN-RELATED"/>
    <property type="match status" value="1"/>
</dbReference>
<dbReference type="RefSeq" id="XP_024084555.1">
    <property type="nucleotide sequence ID" value="XM_024228787.1"/>
</dbReference>
<dbReference type="EnsemblMetazoa" id="XM_024228787.1">
    <property type="protein sequence ID" value="XP_024084555.1"/>
    <property type="gene ID" value="LOC112127607"/>
</dbReference>
<dbReference type="Gene3D" id="2.40.10.10">
    <property type="entry name" value="Trypsin-like serine proteases"/>
    <property type="match status" value="1"/>
</dbReference>
<dbReference type="Pfam" id="PF00089">
    <property type="entry name" value="Trypsin"/>
    <property type="match status" value="1"/>
</dbReference>
<dbReference type="GO" id="GO:0004252">
    <property type="term" value="F:serine-type endopeptidase activity"/>
    <property type="evidence" value="ECO:0007669"/>
    <property type="project" value="InterPro"/>
</dbReference>
<evidence type="ECO:0000256" key="1">
    <source>
        <dbReference type="ARBA" id="ARBA00023157"/>
    </source>
</evidence>
<dbReference type="SMART" id="SM00020">
    <property type="entry name" value="Tryp_SPc"/>
    <property type="match status" value="1"/>
</dbReference>
<keyword evidence="2" id="KW-1133">Transmembrane helix</keyword>
<dbReference type="SUPFAM" id="SSF50494">
    <property type="entry name" value="Trypsin-like serine proteases"/>
    <property type="match status" value="1"/>
</dbReference>
<evidence type="ECO:0000259" key="4">
    <source>
        <dbReference type="PROSITE" id="PS50240"/>
    </source>
</evidence>
<sequence length="325" mass="37045">MIFTVLFLMIVEFLTASEKNESVYSKEPSKLRKRLPASTAKGISIPTYGEYPYVVLIMEEQTEYHICEGAIISEIYVLTGCHCFTRYNMTIAFVKQKNEFLVVAGGQASWGLRDVKSMNSSLTQIRMIRKIHMHPKCLQTANNVWHYDFAFIRLKSGFYFNPFVTSFKRPSTDSETLISPKSNCVSLWWSRISHKFFKFSRLQAIKLKAMSKTACKQVLCSFDPSLCTPRDASHFICLRPEENYSGHCLKGGSAPLICKGRVHGILNWSPNCSSPQNVTVYSSLHPIYDLFDLYATQDANTLVPVATYELLLVLLVLYVYISSRK</sequence>
<dbReference type="GO" id="GO:0006508">
    <property type="term" value="P:proteolysis"/>
    <property type="evidence" value="ECO:0007669"/>
    <property type="project" value="InterPro"/>
</dbReference>
<dbReference type="GeneID" id="112127607"/>
<evidence type="ECO:0000313" key="5">
    <source>
        <dbReference type="EnsemblMetazoa" id="XP_024084555.1"/>
    </source>
</evidence>
<dbReference type="InterPro" id="IPR009003">
    <property type="entry name" value="Peptidase_S1_PA"/>
</dbReference>
<keyword evidence="6" id="KW-1185">Reference proteome</keyword>